<dbReference type="RefSeq" id="WP_201428382.1">
    <property type="nucleotide sequence ID" value="NZ_JAEQMG010000145.1"/>
</dbReference>
<dbReference type="EMBL" id="JAEQMG010000145">
    <property type="protein sequence ID" value="MBK6089676.1"/>
    <property type="molecule type" value="Genomic_DNA"/>
</dbReference>
<dbReference type="AlphaFoldDB" id="A0A934WTM6"/>
<protein>
    <submittedName>
        <fullName evidence="1">Uncharacterized protein</fullName>
    </submittedName>
</protein>
<sequence length="54" mass="6262">MMIVKTQIVLTEKPEQITVCKDLENQIKKAIFLVLKEKGILDQKQCEECIKRAT</sequence>
<organism evidence="1 2">
    <name type="scientific">Ruminococcus difficilis</name>
    <dbReference type="NCBI Taxonomy" id="2763069"/>
    <lineage>
        <taxon>Bacteria</taxon>
        <taxon>Bacillati</taxon>
        <taxon>Bacillota</taxon>
        <taxon>Clostridia</taxon>
        <taxon>Eubacteriales</taxon>
        <taxon>Oscillospiraceae</taxon>
        <taxon>Ruminococcus</taxon>
    </lineage>
</organism>
<accession>A0A934WTM6</accession>
<evidence type="ECO:0000313" key="2">
    <source>
        <dbReference type="Proteomes" id="UP000633365"/>
    </source>
</evidence>
<comment type="caution">
    <text evidence="1">The sequence shown here is derived from an EMBL/GenBank/DDBJ whole genome shotgun (WGS) entry which is preliminary data.</text>
</comment>
<dbReference type="Proteomes" id="UP000633365">
    <property type="component" value="Unassembled WGS sequence"/>
</dbReference>
<keyword evidence="2" id="KW-1185">Reference proteome</keyword>
<name>A0A934WTM6_9FIRM</name>
<gene>
    <name evidence="1" type="ORF">JKK62_13675</name>
</gene>
<reference evidence="1" key="1">
    <citation type="submission" date="2021-01" db="EMBL/GenBank/DDBJ databases">
        <title>Genome public.</title>
        <authorList>
            <person name="Liu C."/>
            <person name="Sun Q."/>
        </authorList>
    </citation>
    <scope>NUCLEOTIDE SEQUENCE</scope>
    <source>
        <strain evidence="1">M6</strain>
    </source>
</reference>
<proteinExistence type="predicted"/>
<evidence type="ECO:0000313" key="1">
    <source>
        <dbReference type="EMBL" id="MBK6089676.1"/>
    </source>
</evidence>